<evidence type="ECO:0000313" key="3">
    <source>
        <dbReference type="EMBL" id="MQL93418.1"/>
    </source>
</evidence>
<evidence type="ECO:0000256" key="1">
    <source>
        <dbReference type="SAM" id="MobiDB-lite"/>
    </source>
</evidence>
<evidence type="ECO:0000313" key="4">
    <source>
        <dbReference type="Proteomes" id="UP000652761"/>
    </source>
</evidence>
<gene>
    <name evidence="3" type="ORF">Taro_026050</name>
</gene>
<organism evidence="3 4">
    <name type="scientific">Colocasia esculenta</name>
    <name type="common">Wild taro</name>
    <name type="synonym">Arum esculentum</name>
    <dbReference type="NCBI Taxonomy" id="4460"/>
    <lineage>
        <taxon>Eukaryota</taxon>
        <taxon>Viridiplantae</taxon>
        <taxon>Streptophyta</taxon>
        <taxon>Embryophyta</taxon>
        <taxon>Tracheophyta</taxon>
        <taxon>Spermatophyta</taxon>
        <taxon>Magnoliopsida</taxon>
        <taxon>Liliopsida</taxon>
        <taxon>Araceae</taxon>
        <taxon>Aroideae</taxon>
        <taxon>Colocasieae</taxon>
        <taxon>Colocasia</taxon>
    </lineage>
</organism>
<keyword evidence="2" id="KW-0812">Transmembrane</keyword>
<feature type="region of interest" description="Disordered" evidence="1">
    <location>
        <begin position="1"/>
        <end position="45"/>
    </location>
</feature>
<sequence length="152" mass="16518">MQHHMENPEKQRNNGGPPTNPNGPPHQIKMEDDGPPPPAQNAQHGNIEPRDFMKFYTDVSMWAGALAFGGVMAVLSGVLGNQSTPKYKRLLDACTAANLVAFIFSVFLLLISTIASEAPADQRRMDVAKVTLSLVLVFLIMGLTLATVFLTK</sequence>
<name>A0A843VAZ5_COLES</name>
<dbReference type="EMBL" id="NMUH01001559">
    <property type="protein sequence ID" value="MQL93418.1"/>
    <property type="molecule type" value="Genomic_DNA"/>
</dbReference>
<comment type="caution">
    <text evidence="3">The sequence shown here is derived from an EMBL/GenBank/DDBJ whole genome shotgun (WGS) entry which is preliminary data.</text>
</comment>
<feature type="transmembrane region" description="Helical" evidence="2">
    <location>
        <begin position="90"/>
        <end position="115"/>
    </location>
</feature>
<proteinExistence type="predicted"/>
<evidence type="ECO:0000256" key="2">
    <source>
        <dbReference type="SAM" id="Phobius"/>
    </source>
</evidence>
<feature type="transmembrane region" description="Helical" evidence="2">
    <location>
        <begin position="59"/>
        <end position="78"/>
    </location>
</feature>
<accession>A0A843VAZ5</accession>
<feature type="compositionally biased region" description="Basic and acidic residues" evidence="1">
    <location>
        <begin position="1"/>
        <end position="12"/>
    </location>
</feature>
<reference evidence="3" key="1">
    <citation type="submission" date="2017-07" db="EMBL/GenBank/DDBJ databases">
        <title>Taro Niue Genome Assembly and Annotation.</title>
        <authorList>
            <person name="Atibalentja N."/>
            <person name="Keating K."/>
            <person name="Fields C.J."/>
        </authorList>
    </citation>
    <scope>NUCLEOTIDE SEQUENCE</scope>
    <source>
        <strain evidence="3">Niue_2</strain>
        <tissue evidence="3">Leaf</tissue>
    </source>
</reference>
<keyword evidence="4" id="KW-1185">Reference proteome</keyword>
<feature type="transmembrane region" description="Helical" evidence="2">
    <location>
        <begin position="127"/>
        <end position="150"/>
    </location>
</feature>
<keyword evidence="2" id="KW-1133">Transmembrane helix</keyword>
<protein>
    <submittedName>
        <fullName evidence="3">Uncharacterized protein</fullName>
    </submittedName>
</protein>
<dbReference type="AlphaFoldDB" id="A0A843VAZ5"/>
<keyword evidence="2" id="KW-0472">Membrane</keyword>
<dbReference type="Proteomes" id="UP000652761">
    <property type="component" value="Unassembled WGS sequence"/>
</dbReference>